<keyword evidence="1" id="KW-0472">Membrane</keyword>
<dbReference type="GO" id="GO:0015501">
    <property type="term" value="F:glutamate:sodium symporter activity"/>
    <property type="evidence" value="ECO:0007669"/>
    <property type="project" value="InterPro"/>
</dbReference>
<feature type="transmembrane region" description="Helical" evidence="1">
    <location>
        <begin position="433"/>
        <end position="453"/>
    </location>
</feature>
<feature type="transmembrane region" description="Helical" evidence="1">
    <location>
        <begin position="338"/>
        <end position="358"/>
    </location>
</feature>
<evidence type="ECO:0000313" key="2">
    <source>
        <dbReference type="EMBL" id="MBC5723378.1"/>
    </source>
</evidence>
<feature type="transmembrane region" description="Helical" evidence="1">
    <location>
        <begin position="173"/>
        <end position="193"/>
    </location>
</feature>
<dbReference type="PANTHER" id="PTHR36178">
    <property type="entry name" value="SLR0625 PROTEIN"/>
    <property type="match status" value="1"/>
</dbReference>
<dbReference type="Proteomes" id="UP000628736">
    <property type="component" value="Unassembled WGS sequence"/>
</dbReference>
<gene>
    <name evidence="2" type="ORF">H8S11_11215</name>
</gene>
<accession>A0A8J6JC21</accession>
<dbReference type="InterPro" id="IPR004445">
    <property type="entry name" value="GltS"/>
</dbReference>
<dbReference type="Pfam" id="PF03616">
    <property type="entry name" value="Glt_symporter"/>
    <property type="match status" value="1"/>
</dbReference>
<feature type="transmembrane region" description="Helical" evidence="1">
    <location>
        <begin position="106"/>
        <end position="130"/>
    </location>
</feature>
<reference evidence="2" key="1">
    <citation type="submission" date="2020-08" db="EMBL/GenBank/DDBJ databases">
        <title>Genome public.</title>
        <authorList>
            <person name="Liu C."/>
            <person name="Sun Q."/>
        </authorList>
    </citation>
    <scope>NUCLEOTIDE SEQUENCE</scope>
    <source>
        <strain evidence="2">NSJ-23</strain>
    </source>
</reference>
<keyword evidence="1" id="KW-0812">Transmembrane</keyword>
<dbReference type="EMBL" id="JACOPO010000008">
    <property type="protein sequence ID" value="MBC5723378.1"/>
    <property type="molecule type" value="Genomic_DNA"/>
</dbReference>
<feature type="transmembrane region" description="Helical" evidence="1">
    <location>
        <begin position="142"/>
        <end position="161"/>
    </location>
</feature>
<evidence type="ECO:0000313" key="3">
    <source>
        <dbReference type="Proteomes" id="UP000628736"/>
    </source>
</evidence>
<sequence length="466" mass="50103">MELTMSSAIWQVMVDISIMGALLLIGEFLRAKVKLIQKVLIPPAVIAGFLALLFGPQSPVEQLKILPLSTSFGTYASVLIVVIFAATPIGDKPQKGAASGPKISGMFFNVSGIAVLQYAVGMLVTLVLLVKLYPTLDENFGLMMATGFYGGHGTAAAVGSALSELGVPNMTDLGNTCATIGIVGGIISGMIIINWGTRKGYTHYVENPKELPQEMRTGLVPANKQKSSSKGTVASICLDPLGFHLGIVMLACWVGYIASKWFANWTLATFDFKISIPEFCLSLIAGIILNGFLNKTGADQYVDRGTVQRIQGTATDFLMISGIGSLNLSVVMEFAVPLIVVCAAGFLINWFWFIIVGGKSSDEDWFERNMMVWGHATGVAATGVLLQRVVDPELKSRGIEDSGIADVFNRPIIIGLQVIPPILIVNMGTTGSWIVTGACFAIVAVMWIFAYFTKGWVPGRRLKTYR</sequence>
<keyword evidence="1" id="KW-1133">Transmembrane helix</keyword>
<evidence type="ECO:0000256" key="1">
    <source>
        <dbReference type="SAM" id="Phobius"/>
    </source>
</evidence>
<comment type="caution">
    <text evidence="2">The sequence shown here is derived from an EMBL/GenBank/DDBJ whole genome shotgun (WGS) entry which is preliminary data.</text>
</comment>
<dbReference type="AlphaFoldDB" id="A0A8J6JC21"/>
<protein>
    <submittedName>
        <fullName evidence="2">Sodium:glutamate symporter</fullName>
    </submittedName>
</protein>
<feature type="transmembrane region" description="Helical" evidence="1">
    <location>
        <begin position="35"/>
        <end position="54"/>
    </location>
</feature>
<feature type="transmembrane region" description="Helical" evidence="1">
    <location>
        <begin position="233"/>
        <end position="256"/>
    </location>
</feature>
<proteinExistence type="predicted"/>
<feature type="transmembrane region" description="Helical" evidence="1">
    <location>
        <begin position="276"/>
        <end position="293"/>
    </location>
</feature>
<dbReference type="PANTHER" id="PTHR36178:SF1">
    <property type="entry name" value="SODIUM_GLUTAMATE SYMPORTER"/>
    <property type="match status" value="1"/>
</dbReference>
<name>A0A8J6JC21_9FIRM</name>
<feature type="transmembrane region" description="Helical" evidence="1">
    <location>
        <begin position="12"/>
        <end position="29"/>
    </location>
</feature>
<dbReference type="RefSeq" id="WP_186853200.1">
    <property type="nucleotide sequence ID" value="NZ_JACOPO010000008.1"/>
</dbReference>
<organism evidence="2 3">
    <name type="scientific">Flintibacter hominis</name>
    <dbReference type="NCBI Taxonomy" id="2763048"/>
    <lineage>
        <taxon>Bacteria</taxon>
        <taxon>Bacillati</taxon>
        <taxon>Bacillota</taxon>
        <taxon>Clostridia</taxon>
        <taxon>Eubacteriales</taxon>
        <taxon>Flintibacter</taxon>
    </lineage>
</organism>
<dbReference type="GO" id="GO:0016020">
    <property type="term" value="C:membrane"/>
    <property type="evidence" value="ECO:0007669"/>
    <property type="project" value="InterPro"/>
</dbReference>
<feature type="transmembrane region" description="Helical" evidence="1">
    <location>
        <begin position="66"/>
        <end position="86"/>
    </location>
</feature>
<keyword evidence="3" id="KW-1185">Reference proteome</keyword>
<dbReference type="GO" id="GO:0015813">
    <property type="term" value="P:L-glutamate transmembrane transport"/>
    <property type="evidence" value="ECO:0007669"/>
    <property type="project" value="InterPro"/>
</dbReference>